<proteinExistence type="predicted"/>
<dbReference type="EMBL" id="AMZH03001706">
    <property type="protein sequence ID" value="RRT78314.1"/>
    <property type="molecule type" value="Genomic_DNA"/>
</dbReference>
<dbReference type="Proteomes" id="UP000287651">
    <property type="component" value="Unassembled WGS sequence"/>
</dbReference>
<reference evidence="1 2" key="1">
    <citation type="journal article" date="2014" name="Agronomy (Basel)">
        <title>A Draft Genome Sequence for Ensete ventricosum, the Drought-Tolerant Tree Against Hunger.</title>
        <authorList>
            <person name="Harrison J."/>
            <person name="Moore K.A."/>
            <person name="Paszkiewicz K."/>
            <person name="Jones T."/>
            <person name="Grant M."/>
            <person name="Ambacheew D."/>
            <person name="Muzemil S."/>
            <person name="Studholme D.J."/>
        </authorList>
    </citation>
    <scope>NUCLEOTIDE SEQUENCE [LARGE SCALE GENOMIC DNA]</scope>
</reference>
<name>A0A427AQ04_ENSVE</name>
<organism evidence="1 2">
    <name type="scientific">Ensete ventricosum</name>
    <name type="common">Abyssinian banana</name>
    <name type="synonym">Musa ensete</name>
    <dbReference type="NCBI Taxonomy" id="4639"/>
    <lineage>
        <taxon>Eukaryota</taxon>
        <taxon>Viridiplantae</taxon>
        <taxon>Streptophyta</taxon>
        <taxon>Embryophyta</taxon>
        <taxon>Tracheophyta</taxon>
        <taxon>Spermatophyta</taxon>
        <taxon>Magnoliopsida</taxon>
        <taxon>Liliopsida</taxon>
        <taxon>Zingiberales</taxon>
        <taxon>Musaceae</taxon>
        <taxon>Ensete</taxon>
    </lineage>
</organism>
<protein>
    <submittedName>
        <fullName evidence="1">Uncharacterized protein</fullName>
    </submittedName>
</protein>
<sequence length="110" mass="12428">ILELLDYSPESHSLNWCGSMDERERELFDSTSPCGELGPAFVLDETVRGVCVAPTQGRQIDHICVRLTIFMPTVVRSCAESTENVESLFYQILRKAGRKRDGNTNFMADR</sequence>
<comment type="caution">
    <text evidence="1">The sequence shown here is derived from an EMBL/GenBank/DDBJ whole genome shotgun (WGS) entry which is preliminary data.</text>
</comment>
<dbReference type="AlphaFoldDB" id="A0A427AQ04"/>
<feature type="non-terminal residue" evidence="1">
    <location>
        <position position="1"/>
    </location>
</feature>
<accession>A0A427AQ04</accession>
<evidence type="ECO:0000313" key="1">
    <source>
        <dbReference type="EMBL" id="RRT78314.1"/>
    </source>
</evidence>
<evidence type="ECO:0000313" key="2">
    <source>
        <dbReference type="Proteomes" id="UP000287651"/>
    </source>
</evidence>
<gene>
    <name evidence="1" type="ORF">B296_00005912</name>
</gene>